<proteinExistence type="predicted"/>
<accession>A0A1I8C0S5</accession>
<evidence type="ECO:0000313" key="3">
    <source>
        <dbReference type="WBParaSite" id="MhA1_Contig86.frz3.gene2"/>
    </source>
</evidence>
<organism evidence="2 3">
    <name type="scientific">Meloidogyne hapla</name>
    <name type="common">Root-knot nematode worm</name>
    <dbReference type="NCBI Taxonomy" id="6305"/>
    <lineage>
        <taxon>Eukaryota</taxon>
        <taxon>Metazoa</taxon>
        <taxon>Ecdysozoa</taxon>
        <taxon>Nematoda</taxon>
        <taxon>Chromadorea</taxon>
        <taxon>Rhabditida</taxon>
        <taxon>Tylenchina</taxon>
        <taxon>Tylenchomorpha</taxon>
        <taxon>Tylenchoidea</taxon>
        <taxon>Meloidogynidae</taxon>
        <taxon>Meloidogyninae</taxon>
        <taxon>Meloidogyne</taxon>
    </lineage>
</organism>
<evidence type="ECO:0000256" key="1">
    <source>
        <dbReference type="SAM" id="MobiDB-lite"/>
    </source>
</evidence>
<reference evidence="3" key="1">
    <citation type="submission" date="2016-11" db="UniProtKB">
        <authorList>
            <consortium name="WormBaseParasite"/>
        </authorList>
    </citation>
    <scope>IDENTIFICATION</scope>
</reference>
<dbReference type="Proteomes" id="UP000095281">
    <property type="component" value="Unplaced"/>
</dbReference>
<feature type="region of interest" description="Disordered" evidence="1">
    <location>
        <begin position="156"/>
        <end position="197"/>
    </location>
</feature>
<evidence type="ECO:0000313" key="2">
    <source>
        <dbReference type="Proteomes" id="UP000095281"/>
    </source>
</evidence>
<feature type="compositionally biased region" description="Polar residues" evidence="1">
    <location>
        <begin position="31"/>
        <end position="41"/>
    </location>
</feature>
<feature type="region of interest" description="Disordered" evidence="1">
    <location>
        <begin position="1"/>
        <end position="44"/>
    </location>
</feature>
<feature type="compositionally biased region" description="Polar residues" evidence="1">
    <location>
        <begin position="156"/>
        <end position="165"/>
    </location>
</feature>
<protein>
    <submittedName>
        <fullName evidence="3">Uncharacterized protein</fullName>
    </submittedName>
</protein>
<dbReference type="AlphaFoldDB" id="A0A1I8C0S5"/>
<sequence length="197" mass="22241">MRRTDQQQQQLQPYTYTTPITSTPTIRRLPSISTGYNNSNPQHMQINNSHQQQQQQHFVSSNRFTSPIAHNIPAFLQPSVPISLEYNIQHQQQHYHQRVATEFRPGMESAIDPHVIDPPPILEAEGRLSSMETISIPPPIYNNRQLGVVCSNETSSVTTNLPTLNKSHHSNEEDPGTRSSSASDLDLREIVNIPSSQ</sequence>
<feature type="compositionally biased region" description="Low complexity" evidence="1">
    <location>
        <begin position="1"/>
        <end position="26"/>
    </location>
</feature>
<keyword evidence="2" id="KW-1185">Reference proteome</keyword>
<name>A0A1I8C0S5_MELHA</name>
<dbReference type="WBParaSite" id="MhA1_Contig86.frz3.gene2">
    <property type="protein sequence ID" value="MhA1_Contig86.frz3.gene2"/>
    <property type="gene ID" value="MhA1_Contig86.frz3.gene2"/>
</dbReference>